<evidence type="ECO:0008006" key="3">
    <source>
        <dbReference type="Google" id="ProtNLM"/>
    </source>
</evidence>
<proteinExistence type="predicted"/>
<gene>
    <name evidence="1" type="ORF">PAECIP111802_07202</name>
</gene>
<evidence type="ECO:0000313" key="2">
    <source>
        <dbReference type="Proteomes" id="UP000730618"/>
    </source>
</evidence>
<sequence>MGRELLRCKGRTVEIIYIGGDNRITQRRIEVRSIKGEIVKAFCLERQAPRAFQLSRILAVHEQVDTRRKFAVGVMYDAHGS</sequence>
<dbReference type="EMBL" id="CAJVCE010000050">
    <property type="protein sequence ID" value="CAG7658885.1"/>
    <property type="molecule type" value="Genomic_DNA"/>
</dbReference>
<keyword evidence="2" id="KW-1185">Reference proteome</keyword>
<protein>
    <recommendedName>
        <fullName evidence="3">WYL domain-containing protein</fullName>
    </recommendedName>
</protein>
<organism evidence="1 2">
    <name type="scientific">Paenibacillus allorhizosphaerae</name>
    <dbReference type="NCBI Taxonomy" id="2849866"/>
    <lineage>
        <taxon>Bacteria</taxon>
        <taxon>Bacillati</taxon>
        <taxon>Bacillota</taxon>
        <taxon>Bacilli</taxon>
        <taxon>Bacillales</taxon>
        <taxon>Paenibacillaceae</taxon>
        <taxon>Paenibacillus</taxon>
    </lineage>
</organism>
<reference evidence="1 2" key="1">
    <citation type="submission" date="2021-06" db="EMBL/GenBank/DDBJ databases">
        <authorList>
            <person name="Criscuolo A."/>
        </authorList>
    </citation>
    <scope>NUCLEOTIDE SEQUENCE [LARGE SCALE GENOMIC DNA]</scope>
    <source>
        <strain evidence="2">CIP 111802</strain>
    </source>
</reference>
<comment type="caution">
    <text evidence="1">The sequence shown here is derived from an EMBL/GenBank/DDBJ whole genome shotgun (WGS) entry which is preliminary data.</text>
</comment>
<evidence type="ECO:0000313" key="1">
    <source>
        <dbReference type="EMBL" id="CAG7658885.1"/>
    </source>
</evidence>
<name>A0ABM8VUE6_9BACL</name>
<dbReference type="Proteomes" id="UP000730618">
    <property type="component" value="Unassembled WGS sequence"/>
</dbReference>
<accession>A0ABM8VUE6</accession>